<dbReference type="GO" id="GO:0006334">
    <property type="term" value="P:nucleosome assembly"/>
    <property type="evidence" value="ECO:0007669"/>
    <property type="project" value="InterPro"/>
</dbReference>
<feature type="domain" description="H15" evidence="3">
    <location>
        <begin position="112"/>
        <end position="184"/>
    </location>
</feature>
<dbReference type="GO" id="GO:0000786">
    <property type="term" value="C:nucleosome"/>
    <property type="evidence" value="ECO:0007669"/>
    <property type="project" value="InterPro"/>
</dbReference>
<dbReference type="GO" id="GO:0003677">
    <property type="term" value="F:DNA binding"/>
    <property type="evidence" value="ECO:0007669"/>
    <property type="project" value="InterPro"/>
</dbReference>
<proteinExistence type="inferred from homology"/>
<dbReference type="Pfam" id="PF00125">
    <property type="entry name" value="Histone"/>
    <property type="match status" value="1"/>
</dbReference>
<evidence type="ECO:0000256" key="1">
    <source>
        <dbReference type="ARBA" id="ARBA00006846"/>
    </source>
</evidence>
<dbReference type="GO" id="GO:0046982">
    <property type="term" value="F:protein heterodimerization activity"/>
    <property type="evidence" value="ECO:0007669"/>
    <property type="project" value="InterPro"/>
</dbReference>
<dbReference type="InterPro" id="IPR009072">
    <property type="entry name" value="Histone-fold"/>
</dbReference>
<dbReference type="EMBL" id="ODYU01001639">
    <property type="protein sequence ID" value="SOQ38147.1"/>
    <property type="molecule type" value="Genomic_DNA"/>
</dbReference>
<evidence type="ECO:0000256" key="2">
    <source>
        <dbReference type="SAM" id="MobiDB-lite"/>
    </source>
</evidence>
<dbReference type="PANTHER" id="PTHR23428">
    <property type="entry name" value="HISTONE H2B"/>
    <property type="match status" value="1"/>
</dbReference>
<dbReference type="Gene3D" id="1.10.20.10">
    <property type="entry name" value="Histone, subunit A"/>
    <property type="match status" value="1"/>
</dbReference>
<evidence type="ECO:0000259" key="3">
    <source>
        <dbReference type="PROSITE" id="PS51504"/>
    </source>
</evidence>
<gene>
    <name evidence="4" type="ORF">SFRICE_041569</name>
</gene>
<dbReference type="AlphaFoldDB" id="A0A2H1VBE8"/>
<comment type="similarity">
    <text evidence="1">Belongs to the histone H2B family.</text>
</comment>
<dbReference type="FunFam" id="1.10.20.10:FF:000043">
    <property type="entry name" value="Histone H2B"/>
    <property type="match status" value="1"/>
</dbReference>
<dbReference type="PROSITE" id="PS51504">
    <property type="entry name" value="H15"/>
    <property type="match status" value="1"/>
</dbReference>
<organism evidence="4">
    <name type="scientific">Spodoptera frugiperda</name>
    <name type="common">Fall armyworm</name>
    <dbReference type="NCBI Taxonomy" id="7108"/>
    <lineage>
        <taxon>Eukaryota</taxon>
        <taxon>Metazoa</taxon>
        <taxon>Ecdysozoa</taxon>
        <taxon>Arthropoda</taxon>
        <taxon>Hexapoda</taxon>
        <taxon>Insecta</taxon>
        <taxon>Pterygota</taxon>
        <taxon>Neoptera</taxon>
        <taxon>Endopterygota</taxon>
        <taxon>Lepidoptera</taxon>
        <taxon>Glossata</taxon>
        <taxon>Ditrysia</taxon>
        <taxon>Noctuoidea</taxon>
        <taxon>Noctuidae</taxon>
        <taxon>Amphipyrinae</taxon>
        <taxon>Spodoptera</taxon>
    </lineage>
</organism>
<evidence type="ECO:0000313" key="4">
    <source>
        <dbReference type="EMBL" id="SOQ38147.1"/>
    </source>
</evidence>
<reference evidence="4" key="1">
    <citation type="submission" date="2016-07" db="EMBL/GenBank/DDBJ databases">
        <authorList>
            <person name="Bretaudeau A."/>
        </authorList>
    </citation>
    <scope>NUCLEOTIDE SEQUENCE</scope>
    <source>
        <strain evidence="4">Rice</strain>
        <tissue evidence="4">Whole body</tissue>
    </source>
</reference>
<name>A0A2H1VBE8_SPOFR</name>
<dbReference type="PRINTS" id="PR00621">
    <property type="entry name" value="HISTONEH2B"/>
</dbReference>
<dbReference type="InterPro" id="IPR036390">
    <property type="entry name" value="WH_DNA-bd_sf"/>
</dbReference>
<dbReference type="SMART" id="SM00427">
    <property type="entry name" value="H2B"/>
    <property type="match status" value="1"/>
</dbReference>
<feature type="region of interest" description="Disordered" evidence="2">
    <location>
        <begin position="167"/>
        <end position="187"/>
    </location>
</feature>
<dbReference type="GO" id="GO:0030527">
    <property type="term" value="F:structural constituent of chromatin"/>
    <property type="evidence" value="ECO:0007669"/>
    <property type="project" value="InterPro"/>
</dbReference>
<dbReference type="Gene3D" id="1.10.10.10">
    <property type="entry name" value="Winged helix-like DNA-binding domain superfamily/Winged helix DNA-binding domain"/>
    <property type="match status" value="1"/>
</dbReference>
<dbReference type="SUPFAM" id="SSF47113">
    <property type="entry name" value="Histone-fold"/>
    <property type="match status" value="1"/>
</dbReference>
<dbReference type="InterPro" id="IPR036388">
    <property type="entry name" value="WH-like_DNA-bd_sf"/>
</dbReference>
<dbReference type="SUPFAM" id="SSF46785">
    <property type="entry name" value="Winged helix' DNA-binding domain"/>
    <property type="match status" value="1"/>
</dbReference>
<dbReference type="InterPro" id="IPR007125">
    <property type="entry name" value="H2A/H2B/H3"/>
</dbReference>
<dbReference type="InterPro" id="IPR005818">
    <property type="entry name" value="Histone_H1/H5_H15"/>
</dbReference>
<dbReference type="InterPro" id="IPR000558">
    <property type="entry name" value="Histone_H2B"/>
</dbReference>
<accession>A0A2H1VBE8</accession>
<dbReference type="GO" id="GO:0005634">
    <property type="term" value="C:nucleus"/>
    <property type="evidence" value="ECO:0007669"/>
    <property type="project" value="UniProtKB-ARBA"/>
</dbReference>
<dbReference type="CDD" id="cd22910">
    <property type="entry name" value="HFD_H2B"/>
    <property type="match status" value="1"/>
</dbReference>
<sequence>MPPKTSGKAAKKTRSKAQKTIVKATTETNYAAYVAKVLKQFHPDIGISGKAMSIMNSFLNDSFERIAGEASRLTQYSKRSTITAKDIQTSVRFLLSGDLAKQAEREGVEALAKYTSSHLVDDTFSSTNELGGCSLRDIKEYIGAQYKVDAERLAPFLRSDLKGAVEEGTLIPTSRPSPFVKRKLRKK</sequence>
<dbReference type="Pfam" id="PF00538">
    <property type="entry name" value="Linker_histone"/>
    <property type="match status" value="1"/>
</dbReference>
<protein>
    <submittedName>
        <fullName evidence="4">SFRICE_041569</fullName>
    </submittedName>
</protein>
<dbReference type="SMART" id="SM00526">
    <property type="entry name" value="H15"/>
    <property type="match status" value="1"/>
</dbReference>